<protein>
    <submittedName>
        <fullName evidence="2">Nicotinamidase-related amidase</fullName>
    </submittedName>
</protein>
<evidence type="ECO:0000313" key="3">
    <source>
        <dbReference type="Proteomes" id="UP001236369"/>
    </source>
</evidence>
<evidence type="ECO:0000259" key="1">
    <source>
        <dbReference type="Pfam" id="PF00857"/>
    </source>
</evidence>
<organism evidence="2 3">
    <name type="scientific">Methylobacterium persicinum</name>
    <dbReference type="NCBI Taxonomy" id="374426"/>
    <lineage>
        <taxon>Bacteria</taxon>
        <taxon>Pseudomonadati</taxon>
        <taxon>Pseudomonadota</taxon>
        <taxon>Alphaproteobacteria</taxon>
        <taxon>Hyphomicrobiales</taxon>
        <taxon>Methylobacteriaceae</taxon>
        <taxon>Methylobacterium</taxon>
    </lineage>
</organism>
<name>A0ABU0HG77_9HYPH</name>
<gene>
    <name evidence="2" type="ORF">QO016_000796</name>
</gene>
<dbReference type="InterPro" id="IPR036380">
    <property type="entry name" value="Isochorismatase-like_sf"/>
</dbReference>
<dbReference type="PANTHER" id="PTHR14119:SF3">
    <property type="entry name" value="ISOCHORISMATASE DOMAIN-CONTAINING PROTEIN 2"/>
    <property type="match status" value="1"/>
</dbReference>
<dbReference type="PANTHER" id="PTHR14119">
    <property type="entry name" value="HYDROLASE"/>
    <property type="match status" value="1"/>
</dbReference>
<dbReference type="InterPro" id="IPR050993">
    <property type="entry name" value="Isochorismatase_domain"/>
</dbReference>
<dbReference type="Proteomes" id="UP001236369">
    <property type="component" value="Unassembled WGS sequence"/>
</dbReference>
<sequence>MLPPIDPARSVLVLIDIQARLVPAIAEAEAVIANARRLKEAAGLLGVPVLLTEQNPAALGPTVPALAGGETIAKMEFDVTRQEGFLAHLPEGAEAILSGCEAHICVLQTALGLMAAGRRVRVVRDAVGSRRTENRDAALARLAAHGADVVTTEMAIFEWLGSAAHPRFREVVKLVK</sequence>
<comment type="caution">
    <text evidence="2">The sequence shown here is derived from an EMBL/GenBank/DDBJ whole genome shotgun (WGS) entry which is preliminary data.</text>
</comment>
<dbReference type="InterPro" id="IPR000868">
    <property type="entry name" value="Isochorismatase-like_dom"/>
</dbReference>
<reference evidence="2 3" key="1">
    <citation type="submission" date="2023-07" db="EMBL/GenBank/DDBJ databases">
        <title>Genomic Encyclopedia of Type Strains, Phase IV (KMG-IV): sequencing the most valuable type-strain genomes for metagenomic binning, comparative biology and taxonomic classification.</title>
        <authorList>
            <person name="Goeker M."/>
        </authorList>
    </citation>
    <scope>NUCLEOTIDE SEQUENCE [LARGE SCALE GENOMIC DNA]</scope>
    <source>
        <strain evidence="2 3">DSM 19562</strain>
    </source>
</reference>
<dbReference type="SUPFAM" id="SSF52499">
    <property type="entry name" value="Isochorismatase-like hydrolases"/>
    <property type="match status" value="1"/>
</dbReference>
<dbReference type="EMBL" id="JAUSVV010000001">
    <property type="protein sequence ID" value="MDQ0441319.1"/>
    <property type="molecule type" value="Genomic_DNA"/>
</dbReference>
<keyword evidence="3" id="KW-1185">Reference proteome</keyword>
<dbReference type="Gene3D" id="3.40.50.850">
    <property type="entry name" value="Isochorismatase-like"/>
    <property type="match status" value="1"/>
</dbReference>
<proteinExistence type="predicted"/>
<dbReference type="RefSeq" id="WP_238247442.1">
    <property type="nucleotide sequence ID" value="NZ_BPQX01000010.1"/>
</dbReference>
<feature type="domain" description="Isochorismatase-like" evidence="1">
    <location>
        <begin position="10"/>
        <end position="153"/>
    </location>
</feature>
<accession>A0ABU0HG77</accession>
<evidence type="ECO:0000313" key="2">
    <source>
        <dbReference type="EMBL" id="MDQ0441319.1"/>
    </source>
</evidence>
<dbReference type="Pfam" id="PF00857">
    <property type="entry name" value="Isochorismatase"/>
    <property type="match status" value="1"/>
</dbReference>